<name>A0A8U0R005_SALNM</name>
<dbReference type="KEGG" id="snh:120049483"/>
<evidence type="ECO:0000256" key="1">
    <source>
        <dbReference type="SAM" id="MobiDB-lite"/>
    </source>
</evidence>
<sequence>MQYGKLEEFVTLVTDGSGAADLQAEGPTHPGTESEGGPWFRPWLERGEVPGSGPGWSEERSLVQALVGARRGPWFRPWLEQGEVPGSGPGWSKERSLVQALVGARRGPWFRPWWGCGQGPGGGEEKSLVGVRRGPWLVRGQGPGAALVGARTGPWLGRGEGPGAGPGWGERRALVGARGGPWCGPWLGRGERWKLFYLLFSTSQTASILNLTLTDLEECEQSVSVSDPEHLKTLLQHHRHPGHLKEDVLFYDSDTILSTLFLLVPSLESKPTQRGGGKGRVKTE</sequence>
<organism evidence="2 3">
    <name type="scientific">Salvelinus namaycush</name>
    <name type="common">Lake trout</name>
    <name type="synonym">Salmo namaycush</name>
    <dbReference type="NCBI Taxonomy" id="8040"/>
    <lineage>
        <taxon>Eukaryota</taxon>
        <taxon>Metazoa</taxon>
        <taxon>Chordata</taxon>
        <taxon>Craniata</taxon>
        <taxon>Vertebrata</taxon>
        <taxon>Euteleostomi</taxon>
        <taxon>Actinopterygii</taxon>
        <taxon>Neopterygii</taxon>
        <taxon>Teleostei</taxon>
        <taxon>Protacanthopterygii</taxon>
        <taxon>Salmoniformes</taxon>
        <taxon>Salmonidae</taxon>
        <taxon>Salmoninae</taxon>
        <taxon>Salvelinus</taxon>
    </lineage>
</organism>
<dbReference type="RefSeq" id="XP_038851676.1">
    <property type="nucleotide sequence ID" value="XM_038995748.1"/>
</dbReference>
<protein>
    <submittedName>
        <fullName evidence="3">Translation initiation factor IF-2-like</fullName>
    </submittedName>
</protein>
<dbReference type="Proteomes" id="UP000808372">
    <property type="component" value="Chromosome 6"/>
</dbReference>
<accession>A0A8U0R005</accession>
<feature type="region of interest" description="Disordered" evidence="1">
    <location>
        <begin position="19"/>
        <end position="41"/>
    </location>
</feature>
<dbReference type="GeneID" id="120049483"/>
<evidence type="ECO:0000313" key="2">
    <source>
        <dbReference type="Proteomes" id="UP000808372"/>
    </source>
</evidence>
<dbReference type="AlphaFoldDB" id="A0A8U0R005"/>
<reference evidence="3" key="1">
    <citation type="submission" date="2025-08" db="UniProtKB">
        <authorList>
            <consortium name="RefSeq"/>
        </authorList>
    </citation>
    <scope>IDENTIFICATION</scope>
    <source>
        <tissue evidence="3">White muscle</tissue>
    </source>
</reference>
<proteinExistence type="predicted"/>
<evidence type="ECO:0000313" key="3">
    <source>
        <dbReference type="RefSeq" id="XP_038851676.1"/>
    </source>
</evidence>
<gene>
    <name evidence="3" type="primary">LOC120049483</name>
</gene>
<keyword evidence="2" id="KW-1185">Reference proteome</keyword>